<dbReference type="InterPro" id="IPR018200">
    <property type="entry name" value="USP_CS"/>
</dbReference>
<dbReference type="PANTHER" id="PTHR24006">
    <property type="entry name" value="UBIQUITIN CARBOXYL-TERMINAL HYDROLASE"/>
    <property type="match status" value="1"/>
</dbReference>
<dbReference type="Gene3D" id="3.90.70.10">
    <property type="entry name" value="Cysteine proteinases"/>
    <property type="match status" value="1"/>
</dbReference>
<dbReference type="PROSITE" id="PS50235">
    <property type="entry name" value="USP_3"/>
    <property type="match status" value="1"/>
</dbReference>
<dbReference type="PROSITE" id="PS00973">
    <property type="entry name" value="USP_2"/>
    <property type="match status" value="1"/>
</dbReference>
<keyword evidence="3" id="KW-1185">Reference proteome</keyword>
<evidence type="ECO:0000259" key="1">
    <source>
        <dbReference type="PROSITE" id="PS50235"/>
    </source>
</evidence>
<dbReference type="PROSITE" id="PS00972">
    <property type="entry name" value="USP_1"/>
    <property type="match status" value="1"/>
</dbReference>
<dbReference type="GO" id="GO:0016579">
    <property type="term" value="P:protein deubiquitination"/>
    <property type="evidence" value="ECO:0007669"/>
    <property type="project" value="InterPro"/>
</dbReference>
<proteinExistence type="predicted"/>
<sequence length="336" mass="39312">MESQHLIANRNLKLRYISKQATGCVGLRNQGNTCYMNSYLQTLYHLSFFAKQVLNIPSNQKIDNFPDALQILFYDLLTGTTQQQTTNLLKSFGWEYEDAQVQHDIQEFGCHLIETLEQNMDKYPELKGSVQKLFQGQTIYYIKCINVNFKTERIEPFFDIQLQVKDMRSLKDSLIQYTQEEMLIGDNIYDTGDQQYGKQDAKRGAKFKILPPVLQITLKRFEYDKNYGYLKKILDPYEYPLILDMKPFMNLYNSKKSDNNEFQYELFAVLIHSGQYSGSGHYYAYIKKQKQWFKFNDSVVEKISESQALQGGRGGNATHLVWKPLELSGFFKNFIS</sequence>
<dbReference type="SUPFAM" id="SSF54001">
    <property type="entry name" value="Cysteine proteinases"/>
    <property type="match status" value="1"/>
</dbReference>
<dbReference type="InterPro" id="IPR001394">
    <property type="entry name" value="Peptidase_C19_UCH"/>
</dbReference>
<evidence type="ECO:0000313" key="3">
    <source>
        <dbReference type="Proteomes" id="UP000008983"/>
    </source>
</evidence>
<accession>G0QUB5</accession>
<dbReference type="InterPro" id="IPR028889">
    <property type="entry name" value="USP"/>
</dbReference>
<dbReference type="RefSeq" id="XP_004034673.1">
    <property type="nucleotide sequence ID" value="XM_004034625.1"/>
</dbReference>
<dbReference type="OrthoDB" id="297930at2759"/>
<dbReference type="GeneID" id="14907316"/>
<dbReference type="EMBL" id="GL983907">
    <property type="protein sequence ID" value="EGR31187.1"/>
    <property type="molecule type" value="Genomic_DNA"/>
</dbReference>
<protein>
    <recommendedName>
        <fullName evidence="1">USP domain-containing protein</fullName>
    </recommendedName>
</protein>
<feature type="domain" description="USP" evidence="1">
    <location>
        <begin position="25"/>
        <end position="325"/>
    </location>
</feature>
<dbReference type="Proteomes" id="UP000008983">
    <property type="component" value="Unassembled WGS sequence"/>
</dbReference>
<dbReference type="STRING" id="857967.G0QUB5"/>
<name>G0QUB5_ICHMU</name>
<dbReference type="InParanoid" id="G0QUB5"/>
<dbReference type="GO" id="GO:0005829">
    <property type="term" value="C:cytosol"/>
    <property type="evidence" value="ECO:0007669"/>
    <property type="project" value="TreeGrafter"/>
</dbReference>
<dbReference type="OMA" id="NDEQICR"/>
<evidence type="ECO:0000313" key="2">
    <source>
        <dbReference type="EMBL" id="EGR31187.1"/>
    </source>
</evidence>
<dbReference type="InterPro" id="IPR050164">
    <property type="entry name" value="Peptidase_C19"/>
</dbReference>
<dbReference type="GO" id="GO:0031647">
    <property type="term" value="P:regulation of protein stability"/>
    <property type="evidence" value="ECO:0007669"/>
    <property type="project" value="TreeGrafter"/>
</dbReference>
<reference evidence="2 3" key="1">
    <citation type="submission" date="2011-07" db="EMBL/GenBank/DDBJ databases">
        <authorList>
            <person name="Coyne R."/>
            <person name="Brami D."/>
            <person name="Johnson J."/>
            <person name="Hostetler J."/>
            <person name="Hannick L."/>
            <person name="Clark T."/>
            <person name="Cassidy-Hanley D."/>
            <person name="Inman J."/>
        </authorList>
    </citation>
    <scope>NUCLEOTIDE SEQUENCE [LARGE SCALE GENOMIC DNA]</scope>
    <source>
        <strain evidence="2 3">G5</strain>
    </source>
</reference>
<dbReference type="InterPro" id="IPR038765">
    <property type="entry name" value="Papain-like_cys_pep_sf"/>
</dbReference>
<dbReference type="PANTHER" id="PTHR24006:SF644">
    <property type="entry name" value="UBIQUITIN CARBOXYL-TERMINAL HYDROLASE 7"/>
    <property type="match status" value="1"/>
</dbReference>
<dbReference type="GO" id="GO:0004843">
    <property type="term" value="F:cysteine-type deubiquitinase activity"/>
    <property type="evidence" value="ECO:0007669"/>
    <property type="project" value="InterPro"/>
</dbReference>
<organism evidence="2 3">
    <name type="scientific">Ichthyophthirius multifiliis</name>
    <name type="common">White spot disease agent</name>
    <name type="synonym">Ich</name>
    <dbReference type="NCBI Taxonomy" id="5932"/>
    <lineage>
        <taxon>Eukaryota</taxon>
        <taxon>Sar</taxon>
        <taxon>Alveolata</taxon>
        <taxon>Ciliophora</taxon>
        <taxon>Intramacronucleata</taxon>
        <taxon>Oligohymenophorea</taxon>
        <taxon>Hymenostomatida</taxon>
        <taxon>Ophryoglenina</taxon>
        <taxon>Ichthyophthirius</taxon>
    </lineage>
</organism>
<dbReference type="eggNOG" id="KOG1863">
    <property type="taxonomic scope" value="Eukaryota"/>
</dbReference>
<dbReference type="AlphaFoldDB" id="G0QUB5"/>
<dbReference type="Pfam" id="PF00443">
    <property type="entry name" value="UCH"/>
    <property type="match status" value="1"/>
</dbReference>
<dbReference type="GO" id="GO:0005634">
    <property type="term" value="C:nucleus"/>
    <property type="evidence" value="ECO:0007669"/>
    <property type="project" value="TreeGrafter"/>
</dbReference>
<gene>
    <name evidence="2" type="ORF">IMG5_116130</name>
</gene>